<accession>A0A5C5VIB7</accession>
<evidence type="ECO:0000256" key="1">
    <source>
        <dbReference type="SAM" id="Phobius"/>
    </source>
</evidence>
<dbReference type="Proteomes" id="UP000317243">
    <property type="component" value="Unassembled WGS sequence"/>
</dbReference>
<sequence length="97" mass="10960">MQPSVAIVLASIFALMGLPIVIMNAIVFWKSCILRLRTPSWIPLLGGGLFTIAMLIQPHPSVREFWWIPLICDYGCLPGFVHTIAALLWQTSRIDRR</sequence>
<keyword evidence="3" id="KW-1185">Reference proteome</keyword>
<reference evidence="2 3" key="1">
    <citation type="submission" date="2019-02" db="EMBL/GenBank/DDBJ databases">
        <title>Deep-cultivation of Planctomycetes and their phenomic and genomic characterization uncovers novel biology.</title>
        <authorList>
            <person name="Wiegand S."/>
            <person name="Jogler M."/>
            <person name="Boedeker C."/>
            <person name="Pinto D."/>
            <person name="Vollmers J."/>
            <person name="Rivas-Marin E."/>
            <person name="Kohn T."/>
            <person name="Peeters S.H."/>
            <person name="Heuer A."/>
            <person name="Rast P."/>
            <person name="Oberbeckmann S."/>
            <person name="Bunk B."/>
            <person name="Jeske O."/>
            <person name="Meyerdierks A."/>
            <person name="Storesund J.E."/>
            <person name="Kallscheuer N."/>
            <person name="Luecker S."/>
            <person name="Lage O.M."/>
            <person name="Pohl T."/>
            <person name="Merkel B.J."/>
            <person name="Hornburger P."/>
            <person name="Mueller R.-W."/>
            <person name="Bruemmer F."/>
            <person name="Labrenz M."/>
            <person name="Spormann A.M."/>
            <person name="Op Den Camp H."/>
            <person name="Overmann J."/>
            <person name="Amann R."/>
            <person name="Jetten M.S.M."/>
            <person name="Mascher T."/>
            <person name="Medema M.H."/>
            <person name="Devos D.P."/>
            <person name="Kaster A.-K."/>
            <person name="Ovreas L."/>
            <person name="Rohde M."/>
            <person name="Galperin M.Y."/>
            <person name="Jogler C."/>
        </authorList>
    </citation>
    <scope>NUCLEOTIDE SEQUENCE [LARGE SCALE GENOMIC DNA]</scope>
    <source>
        <strain evidence="2 3">KOR42</strain>
    </source>
</reference>
<feature type="transmembrane region" description="Helical" evidence="1">
    <location>
        <begin position="65"/>
        <end position="89"/>
    </location>
</feature>
<evidence type="ECO:0000313" key="2">
    <source>
        <dbReference type="EMBL" id="TWT38308.1"/>
    </source>
</evidence>
<feature type="transmembrane region" description="Helical" evidence="1">
    <location>
        <begin position="6"/>
        <end position="29"/>
    </location>
</feature>
<protein>
    <submittedName>
        <fullName evidence="2">Uncharacterized protein</fullName>
    </submittedName>
</protein>
<keyword evidence="1" id="KW-0812">Transmembrane</keyword>
<name>A0A5C5VIB7_9PLAN</name>
<evidence type="ECO:0000313" key="3">
    <source>
        <dbReference type="Proteomes" id="UP000317243"/>
    </source>
</evidence>
<gene>
    <name evidence="2" type="ORF">KOR42_51890</name>
</gene>
<comment type="caution">
    <text evidence="2">The sequence shown here is derived from an EMBL/GenBank/DDBJ whole genome shotgun (WGS) entry which is preliminary data.</text>
</comment>
<dbReference type="EMBL" id="SIHI01000070">
    <property type="protein sequence ID" value="TWT38308.1"/>
    <property type="molecule type" value="Genomic_DNA"/>
</dbReference>
<organism evidence="2 3">
    <name type="scientific">Thalassoglobus neptunius</name>
    <dbReference type="NCBI Taxonomy" id="1938619"/>
    <lineage>
        <taxon>Bacteria</taxon>
        <taxon>Pseudomonadati</taxon>
        <taxon>Planctomycetota</taxon>
        <taxon>Planctomycetia</taxon>
        <taxon>Planctomycetales</taxon>
        <taxon>Planctomycetaceae</taxon>
        <taxon>Thalassoglobus</taxon>
    </lineage>
</organism>
<keyword evidence="1" id="KW-0472">Membrane</keyword>
<proteinExistence type="predicted"/>
<keyword evidence="1" id="KW-1133">Transmembrane helix</keyword>
<dbReference type="AlphaFoldDB" id="A0A5C5VIB7"/>
<feature type="transmembrane region" description="Helical" evidence="1">
    <location>
        <begin position="41"/>
        <end position="59"/>
    </location>
</feature>